<evidence type="ECO:0000313" key="2">
    <source>
        <dbReference type="EMBL" id="GIZ01705.1"/>
    </source>
</evidence>
<evidence type="ECO:0008006" key="4">
    <source>
        <dbReference type="Google" id="ProtNLM"/>
    </source>
</evidence>
<protein>
    <recommendedName>
        <fullName evidence="4">Ribosomal protein L5</fullName>
    </recommendedName>
</protein>
<keyword evidence="1" id="KW-1133">Transmembrane helix</keyword>
<comment type="caution">
    <text evidence="2">The sequence shown here is derived from an EMBL/GenBank/DDBJ whole genome shotgun (WGS) entry which is preliminary data.</text>
</comment>
<evidence type="ECO:0000313" key="3">
    <source>
        <dbReference type="Proteomes" id="UP001054945"/>
    </source>
</evidence>
<dbReference type="EMBL" id="BPLR01018710">
    <property type="protein sequence ID" value="GIZ01705.1"/>
    <property type="molecule type" value="Genomic_DNA"/>
</dbReference>
<gene>
    <name evidence="2" type="ORF">CEXT_156221</name>
</gene>
<evidence type="ECO:0000256" key="1">
    <source>
        <dbReference type="SAM" id="Phobius"/>
    </source>
</evidence>
<dbReference type="Proteomes" id="UP001054945">
    <property type="component" value="Unassembled WGS sequence"/>
</dbReference>
<reference evidence="2 3" key="1">
    <citation type="submission" date="2021-06" db="EMBL/GenBank/DDBJ databases">
        <title>Caerostris extrusa draft genome.</title>
        <authorList>
            <person name="Kono N."/>
            <person name="Arakawa K."/>
        </authorList>
    </citation>
    <scope>NUCLEOTIDE SEQUENCE [LARGE SCALE GENOMIC DNA]</scope>
</reference>
<dbReference type="AlphaFoldDB" id="A0AAV4Y656"/>
<keyword evidence="1" id="KW-0472">Membrane</keyword>
<sequence>MVTSPRPFLICRKKRNVQRRKTNEELLFFVKEPRLLLCGLELKMDESFIFMERLNPQKHLQLKPTRLNAWGSLNLLCVGFLRPIQLAGNVSFSRRWDTLMDRAGVLHRVEEGPFFCNFAARTAHVCFTNFAISGDPPHCTIQAETIKISGFAIIFNIFIILVIVHSILFSTRCLLALQGLNNNFFFHSLQFSMKSFLHSTKAPLRIDYPSAIDPRWEEGGLINACCGISVLPNRSNNSSPRFRKGSFKSRGTRAKRFHVEPRYTIQIMEGSFGTEEDSKHYHLFIS</sequence>
<name>A0AAV4Y656_CAEEX</name>
<keyword evidence="3" id="KW-1185">Reference proteome</keyword>
<keyword evidence="1" id="KW-0812">Transmembrane</keyword>
<proteinExistence type="predicted"/>
<organism evidence="2 3">
    <name type="scientific">Caerostris extrusa</name>
    <name type="common">Bark spider</name>
    <name type="synonym">Caerostris bankana</name>
    <dbReference type="NCBI Taxonomy" id="172846"/>
    <lineage>
        <taxon>Eukaryota</taxon>
        <taxon>Metazoa</taxon>
        <taxon>Ecdysozoa</taxon>
        <taxon>Arthropoda</taxon>
        <taxon>Chelicerata</taxon>
        <taxon>Arachnida</taxon>
        <taxon>Araneae</taxon>
        <taxon>Araneomorphae</taxon>
        <taxon>Entelegynae</taxon>
        <taxon>Araneoidea</taxon>
        <taxon>Araneidae</taxon>
        <taxon>Caerostris</taxon>
    </lineage>
</organism>
<feature type="transmembrane region" description="Helical" evidence="1">
    <location>
        <begin position="148"/>
        <end position="169"/>
    </location>
</feature>
<accession>A0AAV4Y656</accession>